<proteinExistence type="predicted"/>
<protein>
    <submittedName>
        <fullName evidence="1">Uncharacterized protein</fullName>
    </submittedName>
</protein>
<evidence type="ECO:0000313" key="1">
    <source>
        <dbReference type="EMBL" id="XAY07861.1"/>
    </source>
</evidence>
<organism evidence="1">
    <name type="scientific">Paraconexibacter sp. AEG42_29</name>
    <dbReference type="NCBI Taxonomy" id="2997339"/>
    <lineage>
        <taxon>Bacteria</taxon>
        <taxon>Bacillati</taxon>
        <taxon>Actinomycetota</taxon>
        <taxon>Thermoleophilia</taxon>
        <taxon>Solirubrobacterales</taxon>
        <taxon>Paraconexibacteraceae</taxon>
        <taxon>Paraconexibacter</taxon>
    </lineage>
</organism>
<reference evidence="1" key="1">
    <citation type="submission" date="2022-12" db="EMBL/GenBank/DDBJ databases">
        <title>Paraconexibacter alkalitolerans sp. nov. and Baekduia alba sp. nov., isolated from soil and emended description of the genera Paraconexibacter (Chun et al., 2020) and Baekduia (An et al., 2020).</title>
        <authorList>
            <person name="Vieira S."/>
            <person name="Huber K.J."/>
            <person name="Geppert A."/>
            <person name="Wolf J."/>
            <person name="Neumann-Schaal M."/>
            <person name="Muesken M."/>
            <person name="Overmann J."/>
        </authorList>
    </citation>
    <scope>NUCLEOTIDE SEQUENCE</scope>
    <source>
        <strain evidence="1">AEG42_29</strain>
    </source>
</reference>
<accession>A0AAU7B1X4</accession>
<sequence length="167" mass="18282">MREVIASDWAKDQRVTPVAVEVTAHGGSKATGVWARPDIVCVEVQTFTHVPGRYLEVLTFEVKPADSINVQAVYEALAHRRAATHAYVLLHVPDDRSAELEPVIAEIADVARGHQVGLITAGDPGDYATWEQREVAVRVEPDPGRLDAFIAQQLSQQARTKIALAVR</sequence>
<gene>
    <name evidence="1" type="ORF">DSM112329_04753</name>
</gene>
<dbReference type="EMBL" id="CP114014">
    <property type="protein sequence ID" value="XAY07861.1"/>
    <property type="molecule type" value="Genomic_DNA"/>
</dbReference>
<dbReference type="KEGG" id="parq:DSM112329_04753"/>
<name>A0AAU7B1X4_9ACTN</name>
<dbReference type="AlphaFoldDB" id="A0AAU7B1X4"/>